<name>A0AAJ8E4E4_ASPNG</name>
<reference evidence="1" key="1">
    <citation type="submission" date="2025-02" db="EMBL/GenBank/DDBJ databases">
        <authorList>
            <consortium name="NCBI Genome Project"/>
        </authorList>
    </citation>
    <scope>NUCLEOTIDE SEQUENCE</scope>
</reference>
<sequence>MSSEGHMCEPPSAVTQSASLFLPTPMVADAAKRICSTTLLANYDVTVPQVHRKLAATLSDHLGARGADSLRKRILTFMKVSRCGIAPHRWIRDRGCFNLSFHQVAIANVHGIRGAMTVDGYLESRPVDLELNSGCRDHDRGVATSLLPLY</sequence>
<protein>
    <submittedName>
        <fullName evidence="1">Uncharacterized protein</fullName>
    </submittedName>
</protein>
<accession>A0AAJ8E4E4</accession>
<dbReference type="VEuPathDB" id="FungiDB:An09g03520"/>
<dbReference type="AlphaFoldDB" id="A0AAJ8E4E4"/>
<organism evidence="1">
    <name type="scientific">Aspergillus niger</name>
    <dbReference type="NCBI Taxonomy" id="5061"/>
    <lineage>
        <taxon>Eukaryota</taxon>
        <taxon>Fungi</taxon>
        <taxon>Dikarya</taxon>
        <taxon>Ascomycota</taxon>
        <taxon>Pezizomycotina</taxon>
        <taxon>Eurotiomycetes</taxon>
        <taxon>Eurotiomycetidae</taxon>
        <taxon>Eurotiales</taxon>
        <taxon>Aspergillaceae</taxon>
        <taxon>Aspergillus</taxon>
        <taxon>Aspergillus subgen. Circumdati</taxon>
    </lineage>
</organism>
<dbReference type="KEGG" id="ang:An09g03520"/>
<gene>
    <name evidence="1" type="ORF">An09g03520</name>
</gene>
<reference evidence="1" key="2">
    <citation type="submission" date="2025-08" db="UniProtKB">
        <authorList>
            <consortium name="RefSeq"/>
        </authorList>
    </citation>
    <scope>IDENTIFICATION</scope>
</reference>
<dbReference type="RefSeq" id="XP_059606261.1">
    <property type="nucleotide sequence ID" value="XM_059749728.1"/>
</dbReference>
<evidence type="ECO:0000313" key="1">
    <source>
        <dbReference type="RefSeq" id="XP_059606261.1"/>
    </source>
</evidence>
<dbReference type="GeneID" id="84592011"/>
<proteinExistence type="predicted"/>